<dbReference type="SUPFAM" id="SSF53850">
    <property type="entry name" value="Periplasmic binding protein-like II"/>
    <property type="match status" value="1"/>
</dbReference>
<dbReference type="PANTHER" id="PTHR30537">
    <property type="entry name" value="HTH-TYPE TRANSCRIPTIONAL REGULATOR"/>
    <property type="match status" value="1"/>
</dbReference>
<sequence>MRRRLPPLNALLAFEAAARHGNFTRAAHELSVAQPAVTRHIANLENWFGTSLFRRNGNHVSLTAQGQEVADLALGAFDRLELGFDRLAKRGENELVIGASFGMAHLWVMPRISELRDAAHGAAINFVTSDTYTDFDSNKVDFSIRFGTGHWPGYAADLLFREEVQVIATPKFLQAHPGLDPNNLTETLTQDWMLDHGDEHAIGWFTWHTWHQHHQLGFDTTRLFTEIRNYPTLLDMVLSGEGVGLGSSGLEDPHVLSGELVRLGPVISRPDHGYYLVYDPDTLEKPAAQNLRNHLLTEAKHRLDSGETP</sequence>
<evidence type="ECO:0000313" key="7">
    <source>
        <dbReference type="Proteomes" id="UP000252706"/>
    </source>
</evidence>
<evidence type="ECO:0000256" key="3">
    <source>
        <dbReference type="ARBA" id="ARBA00023125"/>
    </source>
</evidence>
<accession>A0A366X990</accession>
<dbReference type="InterPro" id="IPR036390">
    <property type="entry name" value="WH_DNA-bd_sf"/>
</dbReference>
<dbReference type="Proteomes" id="UP000252706">
    <property type="component" value="Unassembled WGS sequence"/>
</dbReference>
<dbReference type="GO" id="GO:0043565">
    <property type="term" value="F:sequence-specific DNA binding"/>
    <property type="evidence" value="ECO:0007669"/>
    <property type="project" value="TreeGrafter"/>
</dbReference>
<dbReference type="PANTHER" id="PTHR30537:SF74">
    <property type="entry name" value="HTH-TYPE TRANSCRIPTIONAL REGULATOR TRPI"/>
    <property type="match status" value="1"/>
</dbReference>
<name>A0A366X990_9RHOB</name>
<dbReference type="GO" id="GO:0006351">
    <property type="term" value="P:DNA-templated transcription"/>
    <property type="evidence" value="ECO:0007669"/>
    <property type="project" value="TreeGrafter"/>
</dbReference>
<evidence type="ECO:0000256" key="1">
    <source>
        <dbReference type="ARBA" id="ARBA00009437"/>
    </source>
</evidence>
<feature type="domain" description="HTH lysR-type" evidence="5">
    <location>
        <begin position="6"/>
        <end position="63"/>
    </location>
</feature>
<reference evidence="6 7" key="1">
    <citation type="submission" date="2018-07" db="EMBL/GenBank/DDBJ databases">
        <title>Modular assembly of carbohydrate-degrading microbial communities in the ocean.</title>
        <authorList>
            <person name="Enke T.N."/>
            <person name="Datta M.S."/>
            <person name="Schwartzman J.A."/>
            <person name="Cermak N."/>
            <person name="Schmitz D.A."/>
            <person name="Barrere J."/>
            <person name="Cordero O.X."/>
        </authorList>
    </citation>
    <scope>NUCLEOTIDE SEQUENCE [LARGE SCALE GENOMIC DNA]</scope>
    <source>
        <strain evidence="6 7">C3M10</strain>
    </source>
</reference>
<protein>
    <recommendedName>
        <fullName evidence="5">HTH lysR-type domain-containing protein</fullName>
    </recommendedName>
</protein>
<dbReference type="Pfam" id="PF03466">
    <property type="entry name" value="LysR_substrate"/>
    <property type="match status" value="1"/>
</dbReference>
<dbReference type="PRINTS" id="PR00039">
    <property type="entry name" value="HTHLYSR"/>
</dbReference>
<dbReference type="OrthoDB" id="9804958at2"/>
<dbReference type="Gene3D" id="3.40.190.10">
    <property type="entry name" value="Periplasmic binding protein-like II"/>
    <property type="match status" value="2"/>
</dbReference>
<dbReference type="PROSITE" id="PS50931">
    <property type="entry name" value="HTH_LYSR"/>
    <property type="match status" value="1"/>
</dbReference>
<gene>
    <name evidence="6" type="ORF">DS909_03485</name>
</gene>
<dbReference type="Pfam" id="PF00126">
    <property type="entry name" value="HTH_1"/>
    <property type="match status" value="1"/>
</dbReference>
<dbReference type="GO" id="GO:0003700">
    <property type="term" value="F:DNA-binding transcription factor activity"/>
    <property type="evidence" value="ECO:0007669"/>
    <property type="project" value="InterPro"/>
</dbReference>
<dbReference type="Gene3D" id="1.10.10.10">
    <property type="entry name" value="Winged helix-like DNA-binding domain superfamily/Winged helix DNA-binding domain"/>
    <property type="match status" value="1"/>
</dbReference>
<organism evidence="6 7">
    <name type="scientific">Phaeobacter gallaeciensis</name>
    <dbReference type="NCBI Taxonomy" id="60890"/>
    <lineage>
        <taxon>Bacteria</taxon>
        <taxon>Pseudomonadati</taxon>
        <taxon>Pseudomonadota</taxon>
        <taxon>Alphaproteobacteria</taxon>
        <taxon>Rhodobacterales</taxon>
        <taxon>Roseobacteraceae</taxon>
        <taxon>Phaeobacter</taxon>
    </lineage>
</organism>
<comment type="caution">
    <text evidence="6">The sequence shown here is derived from an EMBL/GenBank/DDBJ whole genome shotgun (WGS) entry which is preliminary data.</text>
</comment>
<keyword evidence="3" id="KW-0238">DNA-binding</keyword>
<proteinExistence type="inferred from homology"/>
<evidence type="ECO:0000256" key="2">
    <source>
        <dbReference type="ARBA" id="ARBA00023015"/>
    </source>
</evidence>
<dbReference type="AlphaFoldDB" id="A0A366X990"/>
<dbReference type="RefSeq" id="WP_113822051.1">
    <property type="nucleotide sequence ID" value="NZ_QOCE01000011.1"/>
</dbReference>
<keyword evidence="4" id="KW-0804">Transcription</keyword>
<dbReference type="InterPro" id="IPR000847">
    <property type="entry name" value="LysR_HTH_N"/>
</dbReference>
<evidence type="ECO:0000256" key="4">
    <source>
        <dbReference type="ARBA" id="ARBA00023163"/>
    </source>
</evidence>
<dbReference type="InterPro" id="IPR036388">
    <property type="entry name" value="WH-like_DNA-bd_sf"/>
</dbReference>
<comment type="similarity">
    <text evidence="1">Belongs to the LysR transcriptional regulatory family.</text>
</comment>
<dbReference type="EMBL" id="QOCE01000011">
    <property type="protein sequence ID" value="RBW60500.1"/>
    <property type="molecule type" value="Genomic_DNA"/>
</dbReference>
<dbReference type="InterPro" id="IPR058163">
    <property type="entry name" value="LysR-type_TF_proteobact-type"/>
</dbReference>
<evidence type="ECO:0000313" key="6">
    <source>
        <dbReference type="EMBL" id="RBW60500.1"/>
    </source>
</evidence>
<evidence type="ECO:0000259" key="5">
    <source>
        <dbReference type="PROSITE" id="PS50931"/>
    </source>
</evidence>
<dbReference type="SUPFAM" id="SSF46785">
    <property type="entry name" value="Winged helix' DNA-binding domain"/>
    <property type="match status" value="1"/>
</dbReference>
<dbReference type="InterPro" id="IPR005119">
    <property type="entry name" value="LysR_subst-bd"/>
</dbReference>
<keyword evidence="2" id="KW-0805">Transcription regulation</keyword>